<dbReference type="EMBL" id="JAAMPC010000005">
    <property type="protein sequence ID" value="KAG2311392.1"/>
    <property type="molecule type" value="Genomic_DNA"/>
</dbReference>
<dbReference type="AlphaFoldDB" id="A0A8X8ATS7"/>
<protein>
    <submittedName>
        <fullName evidence="2">Uncharacterized protein</fullName>
    </submittedName>
</protein>
<evidence type="ECO:0000313" key="2">
    <source>
        <dbReference type="EMBL" id="KAG2311392.1"/>
    </source>
</evidence>
<dbReference type="Proteomes" id="UP000886595">
    <property type="component" value="Unassembled WGS sequence"/>
</dbReference>
<organism evidence="2 3">
    <name type="scientific">Brassica carinata</name>
    <name type="common">Ethiopian mustard</name>
    <name type="synonym">Abyssinian cabbage</name>
    <dbReference type="NCBI Taxonomy" id="52824"/>
    <lineage>
        <taxon>Eukaryota</taxon>
        <taxon>Viridiplantae</taxon>
        <taxon>Streptophyta</taxon>
        <taxon>Embryophyta</taxon>
        <taxon>Tracheophyta</taxon>
        <taxon>Spermatophyta</taxon>
        <taxon>Magnoliopsida</taxon>
        <taxon>eudicotyledons</taxon>
        <taxon>Gunneridae</taxon>
        <taxon>Pentapetalae</taxon>
        <taxon>rosids</taxon>
        <taxon>malvids</taxon>
        <taxon>Brassicales</taxon>
        <taxon>Brassicaceae</taxon>
        <taxon>Brassiceae</taxon>
        <taxon>Brassica</taxon>
    </lineage>
</organism>
<feature type="region of interest" description="Disordered" evidence="1">
    <location>
        <begin position="18"/>
        <end position="41"/>
    </location>
</feature>
<keyword evidence="3" id="KW-1185">Reference proteome</keyword>
<comment type="caution">
    <text evidence="2">The sequence shown here is derived from an EMBL/GenBank/DDBJ whole genome shotgun (WGS) entry which is preliminary data.</text>
</comment>
<evidence type="ECO:0000313" key="3">
    <source>
        <dbReference type="Proteomes" id="UP000886595"/>
    </source>
</evidence>
<gene>
    <name evidence="2" type="ORF">Bca52824_022949</name>
</gene>
<feature type="compositionally biased region" description="Basic and acidic residues" evidence="1">
    <location>
        <begin position="18"/>
        <end position="30"/>
    </location>
</feature>
<name>A0A8X8ATS7_BRACI</name>
<feature type="region of interest" description="Disordered" evidence="1">
    <location>
        <begin position="198"/>
        <end position="241"/>
    </location>
</feature>
<reference evidence="2 3" key="1">
    <citation type="submission" date="2020-02" db="EMBL/GenBank/DDBJ databases">
        <authorList>
            <person name="Ma Q."/>
            <person name="Huang Y."/>
            <person name="Song X."/>
            <person name="Pei D."/>
        </authorList>
    </citation>
    <scope>NUCLEOTIDE SEQUENCE [LARGE SCALE GENOMIC DNA]</scope>
    <source>
        <strain evidence="2">Sxm20200214</strain>
        <tissue evidence="2">Leaf</tissue>
    </source>
</reference>
<feature type="compositionally biased region" description="Basic and acidic residues" evidence="1">
    <location>
        <begin position="203"/>
        <end position="221"/>
    </location>
</feature>
<proteinExistence type="predicted"/>
<accession>A0A8X8ATS7</accession>
<evidence type="ECO:0000256" key="1">
    <source>
        <dbReference type="SAM" id="MobiDB-lite"/>
    </source>
</evidence>
<sequence>MRIRCGVETATTHRKWEPKKTASVFERETGDENESDNARTPRSVQNVAAEVKSYTLVLVCYLCTLLKGRIRFLYRERVHPTVRKMLINQKHQALHSLCIVMFYMLVLSPMCHHQRSLESGVSEIKNSYRSVKTVRSSHSAFSPNPYSEPNVASTRIEDAREPVSLNMCTKKVPSAAVDVGVRHAPIVEKSNPGCLTMEEEEKYDSCREDMSTDSQMQEKRGNPVSDTEDDSNYVASGGRRQHKISSKIRGVYTPDARLKGLFESEKKVEYRPIAKTNRAVYKNFSEILSENLAQIFKIKTSHLVTNSFFLDIANPGK</sequence>